<organism evidence="2 3">
    <name type="scientific">Seonamhaeicola marinus</name>
    <dbReference type="NCBI Taxonomy" id="1912246"/>
    <lineage>
        <taxon>Bacteria</taxon>
        <taxon>Pseudomonadati</taxon>
        <taxon>Bacteroidota</taxon>
        <taxon>Flavobacteriia</taxon>
        <taxon>Flavobacteriales</taxon>
        <taxon>Flavobacteriaceae</taxon>
    </lineage>
</organism>
<dbReference type="AlphaFoldDB" id="A0A5D0HLU5"/>
<proteinExistence type="predicted"/>
<dbReference type="Proteomes" id="UP000323930">
    <property type="component" value="Unassembled WGS sequence"/>
</dbReference>
<evidence type="ECO:0000256" key="1">
    <source>
        <dbReference type="SAM" id="Phobius"/>
    </source>
</evidence>
<dbReference type="RefSeq" id="WP_148544946.1">
    <property type="nucleotide sequence ID" value="NZ_VSDQ01000718.1"/>
</dbReference>
<comment type="caution">
    <text evidence="2">The sequence shown here is derived from an EMBL/GenBank/DDBJ whole genome shotgun (WGS) entry which is preliminary data.</text>
</comment>
<dbReference type="EMBL" id="VSDQ01000718">
    <property type="protein sequence ID" value="TYA71960.1"/>
    <property type="molecule type" value="Genomic_DNA"/>
</dbReference>
<keyword evidence="1" id="KW-1133">Transmembrane helix</keyword>
<reference evidence="2 3" key="1">
    <citation type="submission" date="2019-08" db="EMBL/GenBank/DDBJ databases">
        <title>Seonamhaeicola sediminis sp. nov., isolated from marine sediment.</title>
        <authorList>
            <person name="Cao W.R."/>
        </authorList>
    </citation>
    <scope>NUCLEOTIDE SEQUENCE [LARGE SCALE GENOMIC DNA]</scope>
    <source>
        <strain evidence="2 3">B011</strain>
    </source>
</reference>
<gene>
    <name evidence="2" type="ORF">FUA24_20645</name>
</gene>
<evidence type="ECO:0000313" key="2">
    <source>
        <dbReference type="EMBL" id="TYA71960.1"/>
    </source>
</evidence>
<keyword evidence="3" id="KW-1185">Reference proteome</keyword>
<accession>A0A5D0HLU5</accession>
<keyword evidence="1" id="KW-0472">Membrane</keyword>
<feature type="transmembrane region" description="Helical" evidence="1">
    <location>
        <begin position="110"/>
        <end position="129"/>
    </location>
</feature>
<keyword evidence="1" id="KW-0812">Transmembrane</keyword>
<name>A0A5D0HLU5_9FLAO</name>
<protein>
    <submittedName>
        <fullName evidence="2">Uncharacterized protein</fullName>
    </submittedName>
</protein>
<dbReference type="OrthoDB" id="639802at2"/>
<sequence>MSTYPEHNSVKRCLEIIEKKLQWGDAQNWHNDVFLELSEKIKDDTSVLLSVTTLKRVWGKVKYNSAPSISTLNTLAQFAGYTNWRDFKGSIEDKEKPNWFSRTINPNMHIIIISAVVLALGFISVFSVANVSEDNSTQDFSKVKFNSQPVTNTLPNSVIFDLNLDGITSDSIYIQQYWDVTKTIKVNADQKQATGIYYYPGYFNATLRVDGKVVREHDLFIKSEGWLGTLDYKPVPKYVDKANIVSQKISFPEVILEEIKQREKPLQSAFHYVDNFRNVSGDNIKISQTVNTVLNEKWAVCQSLRIVILGSESAIIIPFSKLGCVSNLGLMMSDVYLSGKKNDLSMFGVDLSENQKIDIEIIDKNVTVSIADKIIYSGKYNTSIGRFVGIRYRFIGAGQIHELQIKDLNKKKTVLETDFAN</sequence>
<evidence type="ECO:0000313" key="3">
    <source>
        <dbReference type="Proteomes" id="UP000323930"/>
    </source>
</evidence>